<dbReference type="Proteomes" id="UP000294854">
    <property type="component" value="Unassembled WGS sequence"/>
</dbReference>
<sequence length="62" mass="7238">MARDYVALLEQLRNGQIEDFEVEPDEFMAFHDAYLAADDRKKIVGKAQLGGKVQYIYDREEK</sequence>
<dbReference type="EMBL" id="PUFO01000109">
    <property type="protein sequence ID" value="TDG70862.1"/>
    <property type="molecule type" value="Genomic_DNA"/>
</dbReference>
<dbReference type="STRING" id="1122149.FD44_GL001574"/>
<protein>
    <submittedName>
        <fullName evidence="1">Uncharacterized protein</fullName>
    </submittedName>
</protein>
<evidence type="ECO:0000313" key="1">
    <source>
        <dbReference type="EMBL" id="TDG70862.1"/>
    </source>
</evidence>
<evidence type="ECO:0000313" key="2">
    <source>
        <dbReference type="Proteomes" id="UP000294854"/>
    </source>
</evidence>
<proteinExistence type="predicted"/>
<accession>A0A4R5NDG2</accession>
<name>A0A4R5NDG2_9LACO</name>
<dbReference type="RefSeq" id="WP_010619685.1">
    <property type="nucleotide sequence ID" value="NZ_CP042371.1"/>
</dbReference>
<organism evidence="1 2">
    <name type="scientific">Secundilactobacillus malefermentans</name>
    <dbReference type="NCBI Taxonomy" id="176292"/>
    <lineage>
        <taxon>Bacteria</taxon>
        <taxon>Bacillati</taxon>
        <taxon>Bacillota</taxon>
        <taxon>Bacilli</taxon>
        <taxon>Lactobacillales</taxon>
        <taxon>Lactobacillaceae</taxon>
        <taxon>Secundilactobacillus</taxon>
    </lineage>
</organism>
<dbReference type="AlphaFoldDB" id="A0A4R5NDG2"/>
<gene>
    <name evidence="1" type="ORF">C5L31_001639</name>
</gene>
<keyword evidence="2" id="KW-1185">Reference proteome</keyword>
<comment type="caution">
    <text evidence="1">The sequence shown here is derived from an EMBL/GenBank/DDBJ whole genome shotgun (WGS) entry which is preliminary data.</text>
</comment>
<reference evidence="1 2" key="1">
    <citation type="journal article" date="2019" name="Appl. Microbiol. Biotechnol.">
        <title>Uncovering carbohydrate metabolism through a genotype-phenotype association study of 56 lactic acid bacteria genomes.</title>
        <authorList>
            <person name="Buron-Moles G."/>
            <person name="Chailyan A."/>
            <person name="Dolejs I."/>
            <person name="Forster J."/>
            <person name="Miks M.H."/>
        </authorList>
    </citation>
    <scope>NUCLEOTIDE SEQUENCE [LARGE SCALE GENOMIC DNA]</scope>
    <source>
        <strain evidence="1 2">ATCC 49373</strain>
    </source>
</reference>
<dbReference type="OrthoDB" id="2146345at2"/>